<organism evidence="7 8">
    <name type="scientific">Phytophthora boehmeriae</name>
    <dbReference type="NCBI Taxonomy" id="109152"/>
    <lineage>
        <taxon>Eukaryota</taxon>
        <taxon>Sar</taxon>
        <taxon>Stramenopiles</taxon>
        <taxon>Oomycota</taxon>
        <taxon>Peronosporomycetes</taxon>
        <taxon>Peronosporales</taxon>
        <taxon>Peronosporaceae</taxon>
        <taxon>Phytophthora</taxon>
    </lineage>
</organism>
<dbReference type="Proteomes" id="UP000693981">
    <property type="component" value="Unassembled WGS sequence"/>
</dbReference>
<feature type="signal peptide" evidence="5">
    <location>
        <begin position="1"/>
        <end position="22"/>
    </location>
</feature>
<feature type="compositionally biased region" description="Polar residues" evidence="6">
    <location>
        <begin position="123"/>
        <end position="133"/>
    </location>
</feature>
<accession>A0A8T1WR13</accession>
<evidence type="ECO:0000313" key="7">
    <source>
        <dbReference type="EMBL" id="KAG7394984.1"/>
    </source>
</evidence>
<keyword evidence="8" id="KW-1185">Reference proteome</keyword>
<feature type="compositionally biased region" description="Basic and acidic residues" evidence="6">
    <location>
        <begin position="45"/>
        <end position="77"/>
    </location>
</feature>
<evidence type="ECO:0000256" key="3">
    <source>
        <dbReference type="ARBA" id="ARBA00022525"/>
    </source>
</evidence>
<keyword evidence="4 5" id="KW-0732">Signal</keyword>
<comment type="function">
    <text evidence="5">Effector that suppresses plant defense responses during pathogen infection.</text>
</comment>
<sequence length="146" mass="16478">MRLCYPLLAIAASLLATCNAVAEDSKVSQLNPSDTPLLIQQFARTKTDNAEKRSLRSKRDDEDSTELYKDGEGEERGPALNPIKALRKLLKNKKHEQEIEKKAITAVFGTKANFDIMHRGQTLGRQGRSSPNYESWRKYKKLSNKG</sequence>
<evidence type="ECO:0000256" key="4">
    <source>
        <dbReference type="ARBA" id="ARBA00022729"/>
    </source>
</evidence>
<comment type="caution">
    <text evidence="7">The sequence shown here is derived from an EMBL/GenBank/DDBJ whole genome shotgun (WGS) entry which is preliminary data.</text>
</comment>
<dbReference type="EMBL" id="JAGDFL010000232">
    <property type="protein sequence ID" value="KAG7394984.1"/>
    <property type="molecule type" value="Genomic_DNA"/>
</dbReference>
<reference evidence="7" key="1">
    <citation type="submission" date="2021-02" db="EMBL/GenBank/DDBJ databases">
        <authorList>
            <person name="Palmer J.M."/>
        </authorList>
    </citation>
    <scope>NUCLEOTIDE SEQUENCE</scope>
    <source>
        <strain evidence="7">SCRP23</strain>
    </source>
</reference>
<comment type="similarity">
    <text evidence="2 5">Belongs to the RxLR effector family.</text>
</comment>
<name>A0A8T1WR13_9STRA</name>
<evidence type="ECO:0000313" key="8">
    <source>
        <dbReference type="Proteomes" id="UP000693981"/>
    </source>
</evidence>
<feature type="region of interest" description="Disordered" evidence="6">
    <location>
        <begin position="43"/>
        <end position="80"/>
    </location>
</feature>
<dbReference type="GO" id="GO:0005576">
    <property type="term" value="C:extracellular region"/>
    <property type="evidence" value="ECO:0007669"/>
    <property type="project" value="UniProtKB-SubCell"/>
</dbReference>
<protein>
    <recommendedName>
        <fullName evidence="5">RxLR effector protein</fullName>
    </recommendedName>
</protein>
<evidence type="ECO:0000256" key="2">
    <source>
        <dbReference type="ARBA" id="ARBA00010400"/>
    </source>
</evidence>
<dbReference type="AlphaFoldDB" id="A0A8T1WR13"/>
<feature type="chain" id="PRO_5035967855" description="RxLR effector protein" evidence="5">
    <location>
        <begin position="23"/>
        <end position="146"/>
    </location>
</feature>
<dbReference type="Pfam" id="PF16810">
    <property type="entry name" value="RXLR"/>
    <property type="match status" value="1"/>
</dbReference>
<evidence type="ECO:0000256" key="6">
    <source>
        <dbReference type="SAM" id="MobiDB-lite"/>
    </source>
</evidence>
<keyword evidence="3 5" id="KW-0964">Secreted</keyword>
<evidence type="ECO:0000256" key="5">
    <source>
        <dbReference type="RuleBase" id="RU367124"/>
    </source>
</evidence>
<gene>
    <name evidence="7" type="ORF">PHYBOEH_004386</name>
</gene>
<proteinExistence type="inferred from homology"/>
<evidence type="ECO:0000256" key="1">
    <source>
        <dbReference type="ARBA" id="ARBA00004613"/>
    </source>
</evidence>
<comment type="domain">
    <text evidence="5">The RxLR-dEER motif acts to carry the protein into the host cell cytoplasm through binding to cell surface phosphatidylinositol-3-phosphate.</text>
</comment>
<comment type="subcellular location">
    <subcellularLocation>
        <location evidence="1 5">Secreted</location>
    </subcellularLocation>
</comment>
<feature type="region of interest" description="Disordered" evidence="6">
    <location>
        <begin position="119"/>
        <end position="146"/>
    </location>
</feature>
<dbReference type="InterPro" id="IPR031825">
    <property type="entry name" value="RXLR"/>
</dbReference>